<gene>
    <name evidence="5" type="ORF">FB384_000963</name>
</gene>
<dbReference type="Pfam" id="PF09922">
    <property type="entry name" value="LiaF-like_C"/>
    <property type="match status" value="1"/>
</dbReference>
<evidence type="ECO:0000256" key="2">
    <source>
        <dbReference type="SAM" id="Phobius"/>
    </source>
</evidence>
<feature type="transmembrane region" description="Helical" evidence="2">
    <location>
        <begin position="223"/>
        <end position="242"/>
    </location>
</feature>
<dbReference type="AlphaFoldDB" id="A0A839XJU9"/>
<sequence length="423" mass="43726">MNSTSGATRHLDGFEATVKDFWASRPRRPAQGRKIAGVAAGIGLRYGIDPIVIRVALVVLTFFGGVGPAVYLLGWLFLPGADDEVSPFEALLGHGGSATSKVLTLLLCAACFPAFGLAFGGTWLDGGGLIGLALVVTALYLMHRGRGHLNRPVAARAGTFADPTAPEPGTRVDTATADWDALGANPMGWHLADPSTPVPAPPPEEPERPPQQRPRRRRCVSKVTLVTLALAVITAGVTANVLDAAWGPAEVAAATLAVLAGGLLVGAFTGGARGLIWFAVPTAAVAVLTSAWPAGGYPGGVGEIIETPRTAAQLDHTYERTAGAIDIDLTELEMDERATPSGTVPVEARVGTGDITFTVPRDADVTYDCTAHTGSAMCLGKSQSGVSNQSLVGRDNGDDGTGGPRFRLVLETGVGNVEVRRDG</sequence>
<dbReference type="InterPro" id="IPR007168">
    <property type="entry name" value="Phageshock_PspC_N"/>
</dbReference>
<keyword evidence="2" id="KW-1133">Transmembrane helix</keyword>
<evidence type="ECO:0000313" key="6">
    <source>
        <dbReference type="Proteomes" id="UP000564573"/>
    </source>
</evidence>
<feature type="transmembrane region" description="Helical" evidence="2">
    <location>
        <begin position="123"/>
        <end position="142"/>
    </location>
</feature>
<protein>
    <submittedName>
        <fullName evidence="5">Phage shock protein PspC (Stress-responsive transcriptional regulator)</fullName>
    </submittedName>
</protein>
<dbReference type="InterPro" id="IPR024425">
    <property type="entry name" value="LiaF-like_C"/>
</dbReference>
<reference evidence="5 6" key="1">
    <citation type="submission" date="2020-08" db="EMBL/GenBank/DDBJ databases">
        <title>Sequencing the genomes of 1000 actinobacteria strains.</title>
        <authorList>
            <person name="Klenk H.-P."/>
        </authorList>
    </citation>
    <scope>NUCLEOTIDE SEQUENCE [LARGE SCALE GENOMIC DNA]</scope>
    <source>
        <strain evidence="5 6">DSM 45267</strain>
    </source>
</reference>
<proteinExistence type="predicted"/>
<feature type="region of interest" description="Disordered" evidence="1">
    <location>
        <begin position="190"/>
        <end position="217"/>
    </location>
</feature>
<name>A0A839XJU9_9PSEU</name>
<dbReference type="RefSeq" id="WP_183779509.1">
    <property type="nucleotide sequence ID" value="NZ_JACIBS010000001.1"/>
</dbReference>
<feature type="domain" description="Cell wall-active antibiotics response LiaF-like C-terminal" evidence="4">
    <location>
        <begin position="317"/>
        <end position="419"/>
    </location>
</feature>
<dbReference type="Proteomes" id="UP000564573">
    <property type="component" value="Unassembled WGS sequence"/>
</dbReference>
<keyword evidence="2" id="KW-0812">Transmembrane</keyword>
<accession>A0A839XJU9</accession>
<evidence type="ECO:0000256" key="1">
    <source>
        <dbReference type="SAM" id="MobiDB-lite"/>
    </source>
</evidence>
<keyword evidence="2" id="KW-0472">Membrane</keyword>
<feature type="domain" description="Phage shock protein PspC N-terminal" evidence="3">
    <location>
        <begin position="25"/>
        <end position="80"/>
    </location>
</feature>
<feature type="transmembrane region" description="Helical" evidence="2">
    <location>
        <begin position="275"/>
        <end position="295"/>
    </location>
</feature>
<comment type="caution">
    <text evidence="5">The sequence shown here is derived from an EMBL/GenBank/DDBJ whole genome shotgun (WGS) entry which is preliminary data.</text>
</comment>
<feature type="transmembrane region" description="Helical" evidence="2">
    <location>
        <begin position="51"/>
        <end position="78"/>
    </location>
</feature>
<dbReference type="EMBL" id="JACIBS010000001">
    <property type="protein sequence ID" value="MBB3662059.1"/>
    <property type="molecule type" value="Genomic_DNA"/>
</dbReference>
<evidence type="ECO:0000259" key="4">
    <source>
        <dbReference type="Pfam" id="PF09922"/>
    </source>
</evidence>
<organism evidence="5 6">
    <name type="scientific">Prauserella sediminis</name>
    <dbReference type="NCBI Taxonomy" id="577680"/>
    <lineage>
        <taxon>Bacteria</taxon>
        <taxon>Bacillati</taxon>
        <taxon>Actinomycetota</taxon>
        <taxon>Actinomycetes</taxon>
        <taxon>Pseudonocardiales</taxon>
        <taxon>Pseudonocardiaceae</taxon>
        <taxon>Prauserella</taxon>
        <taxon>Prauserella salsuginis group</taxon>
    </lineage>
</organism>
<feature type="transmembrane region" description="Helical" evidence="2">
    <location>
        <begin position="248"/>
        <end position="268"/>
    </location>
</feature>
<keyword evidence="6" id="KW-1185">Reference proteome</keyword>
<evidence type="ECO:0000259" key="3">
    <source>
        <dbReference type="Pfam" id="PF04024"/>
    </source>
</evidence>
<evidence type="ECO:0000313" key="5">
    <source>
        <dbReference type="EMBL" id="MBB3662059.1"/>
    </source>
</evidence>
<dbReference type="Pfam" id="PF04024">
    <property type="entry name" value="PspC"/>
    <property type="match status" value="1"/>
</dbReference>